<dbReference type="InterPro" id="IPR042001">
    <property type="entry name" value="Sortase_F"/>
</dbReference>
<dbReference type="SUPFAM" id="SSF63817">
    <property type="entry name" value="Sortase"/>
    <property type="match status" value="1"/>
</dbReference>
<dbReference type="RefSeq" id="WP_222595786.1">
    <property type="nucleotide sequence ID" value="NZ_BAAARM010000001.1"/>
</dbReference>
<dbReference type="NCBIfam" id="NF033748">
    <property type="entry name" value="class_F_sortase"/>
    <property type="match status" value="1"/>
</dbReference>
<dbReference type="Proteomes" id="UP000321181">
    <property type="component" value="Unassembled WGS sequence"/>
</dbReference>
<accession>A0A512D8H0</accession>
<dbReference type="AlphaFoldDB" id="A0A512D8H0"/>
<protein>
    <recommendedName>
        <fullName evidence="5">Class F sortase</fullName>
    </recommendedName>
</protein>
<evidence type="ECO:0000256" key="2">
    <source>
        <dbReference type="SAM" id="MobiDB-lite"/>
    </source>
</evidence>
<dbReference type="InterPro" id="IPR005754">
    <property type="entry name" value="Sortase"/>
</dbReference>
<reference evidence="3 4" key="1">
    <citation type="submission" date="2019-07" db="EMBL/GenBank/DDBJ databases">
        <title>Whole genome shotgun sequence of Cellulomonas aerilata NBRC 106308.</title>
        <authorList>
            <person name="Hosoyama A."/>
            <person name="Uohara A."/>
            <person name="Ohji S."/>
            <person name="Ichikawa N."/>
        </authorList>
    </citation>
    <scope>NUCLEOTIDE SEQUENCE [LARGE SCALE GENOMIC DNA]</scope>
    <source>
        <strain evidence="3 4">NBRC 106308</strain>
    </source>
</reference>
<evidence type="ECO:0000313" key="4">
    <source>
        <dbReference type="Proteomes" id="UP000321181"/>
    </source>
</evidence>
<feature type="compositionally biased region" description="Pro residues" evidence="2">
    <location>
        <begin position="60"/>
        <end position="79"/>
    </location>
</feature>
<evidence type="ECO:0000313" key="3">
    <source>
        <dbReference type="EMBL" id="GEO32570.1"/>
    </source>
</evidence>
<keyword evidence="1" id="KW-0378">Hydrolase</keyword>
<proteinExistence type="predicted"/>
<comment type="caution">
    <text evidence="3">The sequence shown here is derived from an EMBL/GenBank/DDBJ whole genome shotgun (WGS) entry which is preliminary data.</text>
</comment>
<gene>
    <name evidence="3" type="ORF">CAE01nite_02950</name>
</gene>
<feature type="region of interest" description="Disordered" evidence="2">
    <location>
        <begin position="36"/>
        <end position="83"/>
    </location>
</feature>
<dbReference type="Gene3D" id="2.40.260.10">
    <property type="entry name" value="Sortase"/>
    <property type="match status" value="1"/>
</dbReference>
<dbReference type="EMBL" id="BJYY01000001">
    <property type="protein sequence ID" value="GEO32570.1"/>
    <property type="molecule type" value="Genomic_DNA"/>
</dbReference>
<organism evidence="3 4">
    <name type="scientific">Cellulomonas aerilata</name>
    <dbReference type="NCBI Taxonomy" id="515326"/>
    <lineage>
        <taxon>Bacteria</taxon>
        <taxon>Bacillati</taxon>
        <taxon>Actinomycetota</taxon>
        <taxon>Actinomycetes</taxon>
        <taxon>Micrococcales</taxon>
        <taxon>Cellulomonadaceae</taxon>
        <taxon>Cellulomonas</taxon>
    </lineage>
</organism>
<evidence type="ECO:0008006" key="5">
    <source>
        <dbReference type="Google" id="ProtNLM"/>
    </source>
</evidence>
<name>A0A512D8H0_9CELL</name>
<dbReference type="GO" id="GO:0016787">
    <property type="term" value="F:hydrolase activity"/>
    <property type="evidence" value="ECO:0007669"/>
    <property type="project" value="UniProtKB-KW"/>
</dbReference>
<evidence type="ECO:0000256" key="1">
    <source>
        <dbReference type="ARBA" id="ARBA00022801"/>
    </source>
</evidence>
<dbReference type="InterPro" id="IPR023365">
    <property type="entry name" value="Sortase_dom-sf"/>
</dbReference>
<dbReference type="CDD" id="cd05829">
    <property type="entry name" value="Sortase_F"/>
    <property type="match status" value="1"/>
</dbReference>
<sequence length="242" mass="24136">MSDRPQHDGRRRLTPVAAVVAAAATALTGAAVLAVGLRGPDDGPPAAPERTAVVAAPDPSAAPPSPAAPAAPDPGPAPPVAAGAPAADLGPVLPASDPVALSIPSIGVASDVLEPLALDAAGVLPAPTDYALPGWYTGGPRPGQFGPAVVAGHVDGPDGPAVFYRLGELAVGANVEVTRADGTVATFVVDAVERYAKAEFPTSRVYGNTTDRAELRLITCGGAFDRTTGHYVDNIVAYAHLV</sequence>
<keyword evidence="4" id="KW-1185">Reference proteome</keyword>
<dbReference type="Pfam" id="PF04203">
    <property type="entry name" value="Sortase"/>
    <property type="match status" value="1"/>
</dbReference>